<dbReference type="EMBL" id="CAJOBG010007505">
    <property type="protein sequence ID" value="CAF4218909.1"/>
    <property type="molecule type" value="Genomic_DNA"/>
</dbReference>
<name>A0A820CR31_9BILA</name>
<evidence type="ECO:0000313" key="2">
    <source>
        <dbReference type="EMBL" id="CAF4218909.1"/>
    </source>
</evidence>
<dbReference type="Proteomes" id="UP000663856">
    <property type="component" value="Unassembled WGS sequence"/>
</dbReference>
<evidence type="ECO:0000313" key="1">
    <source>
        <dbReference type="EMBL" id="CAF1961675.1"/>
    </source>
</evidence>
<protein>
    <submittedName>
        <fullName evidence="2">Uncharacterized protein</fullName>
    </submittedName>
</protein>
<evidence type="ECO:0000313" key="3">
    <source>
        <dbReference type="Proteomes" id="UP000663866"/>
    </source>
</evidence>
<reference evidence="2" key="1">
    <citation type="submission" date="2021-02" db="EMBL/GenBank/DDBJ databases">
        <authorList>
            <person name="Nowell W R."/>
        </authorList>
    </citation>
    <scope>NUCLEOTIDE SEQUENCE</scope>
</reference>
<comment type="caution">
    <text evidence="2">The sequence shown here is derived from an EMBL/GenBank/DDBJ whole genome shotgun (WGS) entry which is preliminary data.</text>
</comment>
<sequence length="231" mass="26685">MSQTCAIPTCMYKSSASCSCRNEKICVDHIKEHHNRSWSSTLSNFIVVTEKRKAILFIERIYGIEETDWLSCTCSDTNLYLTTHETGANIFQFKLLPIIRPVKQWQPPYSCKPHESIDAIKYNNRTLALIIREPFGSVLDIELRSSSTLNRLWSLPLDIRTSGLWTRISCCSLQYDEWLLVHSVTSRFFHISQNDTLKVMHEYHPKLNNAVLFSSNMLVVHSGTKVNFHTL</sequence>
<dbReference type="EMBL" id="CAJNRF010000442">
    <property type="protein sequence ID" value="CAF1961675.1"/>
    <property type="molecule type" value="Genomic_DNA"/>
</dbReference>
<accession>A0A820CR31</accession>
<dbReference type="Proteomes" id="UP000663866">
    <property type="component" value="Unassembled WGS sequence"/>
</dbReference>
<keyword evidence="3" id="KW-1185">Reference proteome</keyword>
<gene>
    <name evidence="2" type="ORF">OVN521_LOCUS27326</name>
    <name evidence="1" type="ORF">WKI299_LOCUS2873</name>
</gene>
<organism evidence="2 3">
    <name type="scientific">Rotaria magnacalcarata</name>
    <dbReference type="NCBI Taxonomy" id="392030"/>
    <lineage>
        <taxon>Eukaryota</taxon>
        <taxon>Metazoa</taxon>
        <taxon>Spiralia</taxon>
        <taxon>Gnathifera</taxon>
        <taxon>Rotifera</taxon>
        <taxon>Eurotatoria</taxon>
        <taxon>Bdelloidea</taxon>
        <taxon>Philodinida</taxon>
        <taxon>Philodinidae</taxon>
        <taxon>Rotaria</taxon>
    </lineage>
</organism>
<dbReference type="AlphaFoldDB" id="A0A820CR31"/>
<proteinExistence type="predicted"/>